<dbReference type="GO" id="GO:0070006">
    <property type="term" value="F:metalloaminopeptidase activity"/>
    <property type="evidence" value="ECO:0007669"/>
    <property type="project" value="InterPro"/>
</dbReference>
<evidence type="ECO:0000256" key="3">
    <source>
        <dbReference type="ARBA" id="ARBA00022670"/>
    </source>
</evidence>
<evidence type="ECO:0000256" key="2">
    <source>
        <dbReference type="ARBA" id="ARBA00022438"/>
    </source>
</evidence>
<dbReference type="AlphaFoldDB" id="A0A2R6CDE7"/>
<keyword evidence="4" id="KW-0378">Hydrolase</keyword>
<dbReference type="Pfam" id="PF00883">
    <property type="entry name" value="Peptidase_M17"/>
    <property type="match status" value="1"/>
</dbReference>
<organism evidence="6 7">
    <name type="scientific">Candidatus Marsarchaeota G2 archaeon BE_D</name>
    <dbReference type="NCBI Taxonomy" id="1978158"/>
    <lineage>
        <taxon>Archaea</taxon>
        <taxon>Candidatus Marsarchaeota</taxon>
        <taxon>Candidatus Marsarchaeota group 2</taxon>
    </lineage>
</organism>
<keyword evidence="3" id="KW-0645">Protease</keyword>
<evidence type="ECO:0000256" key="1">
    <source>
        <dbReference type="ARBA" id="ARBA00009528"/>
    </source>
</evidence>
<comment type="similarity">
    <text evidence="1">Belongs to the peptidase M17 family.</text>
</comment>
<keyword evidence="2" id="KW-0031">Aminopeptidase</keyword>
<dbReference type="GO" id="GO:0005737">
    <property type="term" value="C:cytoplasm"/>
    <property type="evidence" value="ECO:0007669"/>
    <property type="project" value="InterPro"/>
</dbReference>
<dbReference type="PROSITE" id="PS00631">
    <property type="entry name" value="CYTOSOL_AP"/>
    <property type="match status" value="1"/>
</dbReference>
<feature type="domain" description="Cytosol aminopeptidase" evidence="5">
    <location>
        <begin position="290"/>
        <end position="297"/>
    </location>
</feature>
<reference evidence="6 7" key="1">
    <citation type="submission" date="2017-04" db="EMBL/GenBank/DDBJ databases">
        <title>Novel microbial lineages endemic to geothermal iron-oxide mats fill important gaps in the evolutionary history of Archaea.</title>
        <authorList>
            <person name="Jay Z.J."/>
            <person name="Beam J.P."/>
            <person name="Dlakic M."/>
            <person name="Rusch D.B."/>
            <person name="Kozubal M.A."/>
            <person name="Inskeep W.P."/>
        </authorList>
    </citation>
    <scope>NUCLEOTIDE SEQUENCE [LARGE SCALE GENOMIC DNA]</scope>
    <source>
        <strain evidence="6">BE_D</strain>
    </source>
</reference>
<comment type="caution">
    <text evidence="6">The sequence shown here is derived from an EMBL/GenBank/DDBJ whole genome shotgun (WGS) entry which is preliminary data.</text>
</comment>
<evidence type="ECO:0000313" key="6">
    <source>
        <dbReference type="EMBL" id="PSO08908.1"/>
    </source>
</evidence>
<dbReference type="PANTHER" id="PTHR11963:SF23">
    <property type="entry name" value="CYTOSOL AMINOPEPTIDASE"/>
    <property type="match status" value="1"/>
</dbReference>
<dbReference type="SUPFAM" id="SSF53187">
    <property type="entry name" value="Zn-dependent exopeptidases"/>
    <property type="match status" value="1"/>
</dbReference>
<proteinExistence type="inferred from homology"/>
<evidence type="ECO:0000256" key="4">
    <source>
        <dbReference type="ARBA" id="ARBA00022801"/>
    </source>
</evidence>
<accession>A0A2R6CDE7</accession>
<dbReference type="Proteomes" id="UP000242015">
    <property type="component" value="Unassembled WGS sequence"/>
</dbReference>
<dbReference type="EMBL" id="NEXF01000039">
    <property type="protein sequence ID" value="PSO08908.1"/>
    <property type="molecule type" value="Genomic_DNA"/>
</dbReference>
<evidence type="ECO:0000259" key="5">
    <source>
        <dbReference type="PROSITE" id="PS00631"/>
    </source>
</evidence>
<dbReference type="GO" id="GO:0030145">
    <property type="term" value="F:manganese ion binding"/>
    <property type="evidence" value="ECO:0007669"/>
    <property type="project" value="InterPro"/>
</dbReference>
<dbReference type="GO" id="GO:0006508">
    <property type="term" value="P:proteolysis"/>
    <property type="evidence" value="ECO:0007669"/>
    <property type="project" value="UniProtKB-KW"/>
</dbReference>
<dbReference type="PANTHER" id="PTHR11963">
    <property type="entry name" value="LEUCINE AMINOPEPTIDASE-RELATED"/>
    <property type="match status" value="1"/>
</dbReference>
<dbReference type="InterPro" id="IPR011356">
    <property type="entry name" value="Leucine_aapep/pepB"/>
</dbReference>
<sequence length="453" mass="47940">MVVDVVDHVGEPLVTVEGGSRSAEHSPMSSYDVSFKPLLGERRIMGKGGPSLVFGARLSRFAENLGLTDVWVKTDGLEVCESMLGSMLAQYRFTKYMSNTNGGEPRIHYVGCSDADFEDAASQAEAVRLARDLGNEPAGSLSPAKFVDAVKHRFSALPVEIEVLGESELESKGFGGIVGVGKGSVNPPRLLVVKYSGGGGRENVAIVGKGVVFDSGGINLKPSDGGIERMYSDKCGAADTVATVLGAALLDLKIDVVGVAPLVENMPSGSALKPGDIILTYSGRSVEVLSTDAEGRLILADALSYTIEKYSPNLIVDIATLTGSKNVALGSKIGAIMGNNQPLIDELTDAGNTSLEAFWQLPLPPVYREMLRSERADIKNIVGGGSREAGTIIGGLFLKEFVPDNTPWVHLDIAGSAFSNTEYDWVPKGATGFSVRTLLEFLRRKSDVSPDGV</sequence>
<evidence type="ECO:0000313" key="7">
    <source>
        <dbReference type="Proteomes" id="UP000242015"/>
    </source>
</evidence>
<name>A0A2R6CDE7_9ARCH</name>
<dbReference type="CDD" id="cd00433">
    <property type="entry name" value="Peptidase_M17"/>
    <property type="match status" value="1"/>
</dbReference>
<gene>
    <name evidence="6" type="ORF">B9Q04_03140</name>
</gene>
<dbReference type="Gene3D" id="3.40.630.10">
    <property type="entry name" value="Zn peptidases"/>
    <property type="match status" value="1"/>
</dbReference>
<protein>
    <recommendedName>
        <fullName evidence="5">Cytosol aminopeptidase domain-containing protein</fullName>
    </recommendedName>
</protein>
<dbReference type="PRINTS" id="PR00481">
    <property type="entry name" value="LAMNOPPTDASE"/>
</dbReference>
<dbReference type="InterPro" id="IPR000819">
    <property type="entry name" value="Peptidase_M17_C"/>
</dbReference>